<organism evidence="2 3">
    <name type="scientific">Parasporobacterium paucivorans DSM 15970</name>
    <dbReference type="NCBI Taxonomy" id="1122934"/>
    <lineage>
        <taxon>Bacteria</taxon>
        <taxon>Bacillati</taxon>
        <taxon>Bacillota</taxon>
        <taxon>Clostridia</taxon>
        <taxon>Lachnospirales</taxon>
        <taxon>Lachnospiraceae</taxon>
        <taxon>Parasporobacterium</taxon>
    </lineage>
</organism>
<evidence type="ECO:0000313" key="3">
    <source>
        <dbReference type="Proteomes" id="UP000184342"/>
    </source>
</evidence>
<dbReference type="AlphaFoldDB" id="A0A1M6CPF7"/>
<feature type="transmembrane region" description="Helical" evidence="1">
    <location>
        <begin position="55"/>
        <end position="72"/>
    </location>
</feature>
<feature type="transmembrane region" description="Helical" evidence="1">
    <location>
        <begin position="7"/>
        <end position="24"/>
    </location>
</feature>
<accession>A0A1M6CPF7</accession>
<dbReference type="Proteomes" id="UP000184342">
    <property type="component" value="Unassembled WGS sequence"/>
</dbReference>
<keyword evidence="1" id="KW-1133">Transmembrane helix</keyword>
<evidence type="ECO:0000313" key="2">
    <source>
        <dbReference type="EMBL" id="SHI62588.1"/>
    </source>
</evidence>
<reference evidence="2 3" key="1">
    <citation type="submission" date="2016-11" db="EMBL/GenBank/DDBJ databases">
        <authorList>
            <person name="Jaros S."/>
            <person name="Januszkiewicz K."/>
            <person name="Wedrychowicz H."/>
        </authorList>
    </citation>
    <scope>NUCLEOTIDE SEQUENCE [LARGE SCALE GENOMIC DNA]</scope>
    <source>
        <strain evidence="2 3">DSM 15970</strain>
    </source>
</reference>
<feature type="transmembrane region" description="Helical" evidence="1">
    <location>
        <begin position="30"/>
        <end position="50"/>
    </location>
</feature>
<dbReference type="STRING" id="1122934.SAMN02745691_00550"/>
<keyword evidence="3" id="KW-1185">Reference proteome</keyword>
<protein>
    <submittedName>
        <fullName evidence="2">Uncharacterized protein</fullName>
    </submittedName>
</protein>
<dbReference type="EMBL" id="FQYT01000005">
    <property type="protein sequence ID" value="SHI62588.1"/>
    <property type="molecule type" value="Genomic_DNA"/>
</dbReference>
<keyword evidence="1" id="KW-0472">Membrane</keyword>
<gene>
    <name evidence="2" type="ORF">SAMN02745691_00550</name>
</gene>
<name>A0A1M6CPF7_9FIRM</name>
<proteinExistence type="predicted"/>
<keyword evidence="1" id="KW-0812">Transmembrane</keyword>
<sequence length="102" mass="11527">MAMFIELGFDTIVFAILLYSITGLKGHKAIVSWRIVTLISLVGLFVYIILEKYAMLGLAIALAINCLIVFPLTSQNNMCPKCGRSYYWKSLFSNQCSYCRTK</sequence>
<evidence type="ECO:0000256" key="1">
    <source>
        <dbReference type="SAM" id="Phobius"/>
    </source>
</evidence>